<evidence type="ECO:0000256" key="11">
    <source>
        <dbReference type="ARBA" id="ARBA00022840"/>
    </source>
</evidence>
<comment type="subcellular location">
    <subcellularLocation>
        <location evidence="2">Chromosome</location>
        <location evidence="2">Telomere</location>
    </subcellularLocation>
    <subcellularLocation>
        <location evidence="1">Nucleus</location>
    </subcellularLocation>
</comment>
<accession>A0A3N4LJV3</accession>
<dbReference type="SUPFAM" id="SSF53300">
    <property type="entry name" value="vWA-like"/>
    <property type="match status" value="1"/>
</dbReference>
<keyword evidence="16" id="KW-0539">Nucleus</keyword>
<dbReference type="Gene3D" id="4.10.970.10">
    <property type="entry name" value="Ku70, bridge and pillars"/>
    <property type="match status" value="1"/>
</dbReference>
<evidence type="ECO:0000256" key="4">
    <source>
        <dbReference type="ARBA" id="ARBA00012551"/>
    </source>
</evidence>
<keyword evidence="15" id="KW-0234">DNA repair</keyword>
<evidence type="ECO:0000256" key="19">
    <source>
        <dbReference type="ARBA" id="ARBA00047995"/>
    </source>
</evidence>
<evidence type="ECO:0000313" key="23">
    <source>
        <dbReference type="Proteomes" id="UP000267821"/>
    </source>
</evidence>
<evidence type="ECO:0000256" key="2">
    <source>
        <dbReference type="ARBA" id="ARBA00004574"/>
    </source>
</evidence>
<dbReference type="GO" id="GO:0003690">
    <property type="term" value="F:double-stranded DNA binding"/>
    <property type="evidence" value="ECO:0007669"/>
    <property type="project" value="TreeGrafter"/>
</dbReference>
<dbReference type="GO" id="GO:0003684">
    <property type="term" value="F:damaged DNA binding"/>
    <property type="evidence" value="ECO:0007669"/>
    <property type="project" value="InterPro"/>
</dbReference>
<dbReference type="FunFam" id="3.40.50.410:FF:000071">
    <property type="entry name" value="ATP-dependent DNA helicase II subunit 1"/>
    <property type="match status" value="1"/>
</dbReference>
<dbReference type="PANTHER" id="PTHR12604:SF2">
    <property type="entry name" value="X-RAY REPAIR CROSS-COMPLEMENTING PROTEIN 6"/>
    <property type="match status" value="1"/>
</dbReference>
<evidence type="ECO:0000256" key="6">
    <source>
        <dbReference type="ARBA" id="ARBA00022454"/>
    </source>
</evidence>
<feature type="compositionally biased region" description="Acidic residues" evidence="20">
    <location>
        <begin position="12"/>
        <end position="22"/>
    </location>
</feature>
<dbReference type="Proteomes" id="UP000267821">
    <property type="component" value="Unassembled WGS sequence"/>
</dbReference>
<dbReference type="InterPro" id="IPR027388">
    <property type="entry name" value="Ku70_bridge/pillars_dom_sf"/>
</dbReference>
<comment type="similarity">
    <text evidence="3">Belongs to the ku70 family.</text>
</comment>
<evidence type="ECO:0000256" key="20">
    <source>
        <dbReference type="SAM" id="MobiDB-lite"/>
    </source>
</evidence>
<dbReference type="GO" id="GO:0016787">
    <property type="term" value="F:hydrolase activity"/>
    <property type="evidence" value="ECO:0007669"/>
    <property type="project" value="UniProtKB-KW"/>
</dbReference>
<feature type="domain" description="Ku" evidence="21">
    <location>
        <begin position="338"/>
        <end position="483"/>
    </location>
</feature>
<dbReference type="FunFam" id="2.40.290.10:FF:000001">
    <property type="entry name" value="X-ray repair cross complementing 6"/>
    <property type="match status" value="1"/>
</dbReference>
<evidence type="ECO:0000256" key="1">
    <source>
        <dbReference type="ARBA" id="ARBA00004123"/>
    </source>
</evidence>
<dbReference type="SUPFAM" id="SSF68906">
    <property type="entry name" value="SAP domain"/>
    <property type="match status" value="1"/>
</dbReference>
<dbReference type="SUPFAM" id="SSF100939">
    <property type="entry name" value="SPOC domain-like"/>
    <property type="match status" value="1"/>
</dbReference>
<evidence type="ECO:0000256" key="10">
    <source>
        <dbReference type="ARBA" id="ARBA00022806"/>
    </source>
</evidence>
<dbReference type="NCBIfam" id="TIGR00578">
    <property type="entry name" value="ku70"/>
    <property type="match status" value="1"/>
</dbReference>
<dbReference type="Gene3D" id="1.10.1600.10">
    <property type="match status" value="1"/>
</dbReference>
<dbReference type="Pfam" id="PF03730">
    <property type="entry name" value="Ku_C"/>
    <property type="match status" value="1"/>
</dbReference>
<dbReference type="FunCoup" id="A0A3N4LJV3">
    <property type="interactions" value="670"/>
</dbReference>
<evidence type="ECO:0000256" key="15">
    <source>
        <dbReference type="ARBA" id="ARBA00023204"/>
    </source>
</evidence>
<dbReference type="Pfam" id="PF02735">
    <property type="entry name" value="Ku"/>
    <property type="match status" value="1"/>
</dbReference>
<dbReference type="SMART" id="SM00559">
    <property type="entry name" value="Ku78"/>
    <property type="match status" value="1"/>
</dbReference>
<dbReference type="Gene3D" id="2.40.290.10">
    <property type="match status" value="1"/>
</dbReference>
<feature type="region of interest" description="Disordered" evidence="20">
    <location>
        <begin position="1"/>
        <end position="26"/>
    </location>
</feature>
<dbReference type="GO" id="GO:0042162">
    <property type="term" value="F:telomeric DNA binding"/>
    <property type="evidence" value="ECO:0007669"/>
    <property type="project" value="InterPro"/>
</dbReference>
<keyword evidence="14" id="KW-0233">DNA recombination</keyword>
<dbReference type="InterPro" id="IPR006165">
    <property type="entry name" value="Ku70"/>
</dbReference>
<keyword evidence="9" id="KW-0378">Hydrolase</keyword>
<dbReference type="EC" id="3.6.4.12" evidence="4"/>
<dbReference type="CDD" id="cd01458">
    <property type="entry name" value="vWA_ku"/>
    <property type="match status" value="1"/>
</dbReference>
<dbReference type="Gene3D" id="1.10.720.30">
    <property type="entry name" value="SAP domain"/>
    <property type="match status" value="1"/>
</dbReference>
<evidence type="ECO:0000256" key="3">
    <source>
        <dbReference type="ARBA" id="ARBA00005240"/>
    </source>
</evidence>
<evidence type="ECO:0000256" key="14">
    <source>
        <dbReference type="ARBA" id="ARBA00023172"/>
    </source>
</evidence>
<organism evidence="22 23">
    <name type="scientific">Terfezia boudieri ATCC MYA-4762</name>
    <dbReference type="NCBI Taxonomy" id="1051890"/>
    <lineage>
        <taxon>Eukaryota</taxon>
        <taxon>Fungi</taxon>
        <taxon>Dikarya</taxon>
        <taxon>Ascomycota</taxon>
        <taxon>Pezizomycotina</taxon>
        <taxon>Pezizomycetes</taxon>
        <taxon>Pezizales</taxon>
        <taxon>Pezizaceae</taxon>
        <taxon>Terfezia</taxon>
    </lineage>
</organism>
<keyword evidence="12" id="KW-0779">Telomere</keyword>
<feature type="region of interest" description="Disordered" evidence="20">
    <location>
        <begin position="45"/>
        <end position="68"/>
    </location>
</feature>
<dbReference type="InterPro" id="IPR036465">
    <property type="entry name" value="vWFA_dom_sf"/>
</dbReference>
<dbReference type="STRING" id="1051890.A0A3N4LJV3"/>
<evidence type="ECO:0000256" key="12">
    <source>
        <dbReference type="ARBA" id="ARBA00022895"/>
    </source>
</evidence>
<sequence>MSSDSKWRPQDDEADDEEEGEVDGTQYQSMKDAILFAIHVSPSMLSTHSSNDDEEDEGWNPKKKTPKCKPMSAVRTALQCAYEVLQQRIISNPKDMMGILLFGTQETKFPDGGSYNNCYLLMDLDVPDAPSIKSLKNLIQDEDEFNKVITPSEAPISMANVLFGANQIFTTKASNFQSRRLFLITDNDNPHSDDRALKNSAITRARDLYDLGVSIDPFYISNPGKPEFDPTKFYEDIIYRAPGGEDTDEDDTSAVHLKPTADGTLRLQEMISSIRTKATPKRALFTTKLELGPGLEIGVKGYILYKRQEKARSHYVYTGGEQPQIVKGDTTQLSSDTARVVEKTEIKKAYKFGGETVLFSPEELKEIRNFGQPVIRIIGFKPASALRFMDNVRPANFIYPTEAEFVGSTRVFAALHKKLLESDKIGIAWFIARRNAAPVLVALYPSEEKVESKVQIHPPGIFLIQLPFANDIRQNPETPLVRAPDTLVDCMRAIVKVLHMPRGYRPEKFSNPALQWHYRILQAIALDEEVPEKAEDNTLPKYKLIRKYAGEKVIKWGEELEEVMSADPGDGKIREKKRAAPEEDWEKAPAKKRAAKGGEEGLKDEEMRRAYEKGQVGKFTVVQLKGWLLGKRLEGKGKKADLVEKVEEWFDNH</sequence>
<dbReference type="InParanoid" id="A0A3N4LJV3"/>
<dbReference type="CDD" id="cd00788">
    <property type="entry name" value="KU70"/>
    <property type="match status" value="1"/>
</dbReference>
<dbReference type="GO" id="GO:0043564">
    <property type="term" value="C:Ku70:Ku80 complex"/>
    <property type="evidence" value="ECO:0007669"/>
    <property type="project" value="InterPro"/>
</dbReference>
<dbReference type="EMBL" id="ML121548">
    <property type="protein sequence ID" value="RPB23184.1"/>
    <property type="molecule type" value="Genomic_DNA"/>
</dbReference>
<dbReference type="OrthoDB" id="3249161at2759"/>
<feature type="compositionally biased region" description="Basic and acidic residues" evidence="20">
    <location>
        <begin position="1"/>
        <end position="11"/>
    </location>
</feature>
<dbReference type="GO" id="GO:0005524">
    <property type="term" value="F:ATP binding"/>
    <property type="evidence" value="ECO:0007669"/>
    <property type="project" value="UniProtKB-KW"/>
</dbReference>
<keyword evidence="8" id="KW-0227">DNA damage</keyword>
<dbReference type="Gene3D" id="3.40.50.410">
    <property type="entry name" value="von Willebrand factor, type A domain"/>
    <property type="match status" value="1"/>
</dbReference>
<evidence type="ECO:0000256" key="17">
    <source>
        <dbReference type="ARBA" id="ARBA00024890"/>
    </source>
</evidence>
<proteinExistence type="inferred from homology"/>
<feature type="compositionally biased region" description="Basic and acidic residues" evidence="20">
    <location>
        <begin position="569"/>
        <end position="589"/>
    </location>
</feature>
<dbReference type="PANTHER" id="PTHR12604">
    <property type="entry name" value="KU AUTOANTIGEN DNA HELICASE"/>
    <property type="match status" value="1"/>
</dbReference>
<dbReference type="GO" id="GO:0000781">
    <property type="term" value="C:chromosome, telomeric region"/>
    <property type="evidence" value="ECO:0007669"/>
    <property type="project" value="UniProtKB-SubCell"/>
</dbReference>
<dbReference type="GO" id="GO:0006303">
    <property type="term" value="P:double-strand break repair via nonhomologous end joining"/>
    <property type="evidence" value="ECO:0007669"/>
    <property type="project" value="InterPro"/>
</dbReference>
<evidence type="ECO:0000256" key="13">
    <source>
        <dbReference type="ARBA" id="ARBA00023125"/>
    </source>
</evidence>
<feature type="region of interest" description="Disordered" evidence="20">
    <location>
        <begin position="568"/>
        <end position="606"/>
    </location>
</feature>
<name>A0A3N4LJV3_9PEZI</name>
<evidence type="ECO:0000256" key="16">
    <source>
        <dbReference type="ARBA" id="ARBA00023242"/>
    </source>
</evidence>
<dbReference type="GO" id="GO:0006310">
    <property type="term" value="P:DNA recombination"/>
    <property type="evidence" value="ECO:0007669"/>
    <property type="project" value="UniProtKB-KW"/>
</dbReference>
<dbReference type="AlphaFoldDB" id="A0A3N4LJV3"/>
<dbReference type="GO" id="GO:0000723">
    <property type="term" value="P:telomere maintenance"/>
    <property type="evidence" value="ECO:0007669"/>
    <property type="project" value="InterPro"/>
</dbReference>
<dbReference type="InterPro" id="IPR016194">
    <property type="entry name" value="SPOC-like_C_dom_sf"/>
</dbReference>
<gene>
    <name evidence="22" type="ORF">L211DRAFT_787529</name>
</gene>
<evidence type="ECO:0000256" key="5">
    <source>
        <dbReference type="ARBA" id="ARBA00021796"/>
    </source>
</evidence>
<dbReference type="FunFam" id="4.10.970.10:FF:000003">
    <property type="entry name" value="ATP-dependent DNA helicase II subunit 1"/>
    <property type="match status" value="1"/>
</dbReference>
<dbReference type="GO" id="GO:0003678">
    <property type="term" value="F:DNA helicase activity"/>
    <property type="evidence" value="ECO:0007669"/>
    <property type="project" value="UniProtKB-EC"/>
</dbReference>
<dbReference type="InterPro" id="IPR047087">
    <property type="entry name" value="KU70_core_dom"/>
</dbReference>
<dbReference type="Pfam" id="PF03731">
    <property type="entry name" value="Ku_N"/>
    <property type="match status" value="1"/>
</dbReference>
<evidence type="ECO:0000256" key="7">
    <source>
        <dbReference type="ARBA" id="ARBA00022741"/>
    </source>
</evidence>
<feature type="compositionally biased region" description="Basic and acidic residues" evidence="20">
    <location>
        <begin position="596"/>
        <end position="606"/>
    </location>
</feature>
<comment type="catalytic activity">
    <reaction evidence="19">
        <text>ATP + H2O = ADP + phosphate + H(+)</text>
        <dbReference type="Rhea" id="RHEA:13065"/>
        <dbReference type="ChEBI" id="CHEBI:15377"/>
        <dbReference type="ChEBI" id="CHEBI:15378"/>
        <dbReference type="ChEBI" id="CHEBI:30616"/>
        <dbReference type="ChEBI" id="CHEBI:43474"/>
        <dbReference type="ChEBI" id="CHEBI:456216"/>
        <dbReference type="EC" id="3.6.4.12"/>
    </reaction>
</comment>
<evidence type="ECO:0000256" key="18">
    <source>
        <dbReference type="ARBA" id="ARBA00031811"/>
    </source>
</evidence>
<dbReference type="InterPro" id="IPR005160">
    <property type="entry name" value="Ku_C"/>
</dbReference>
<evidence type="ECO:0000256" key="8">
    <source>
        <dbReference type="ARBA" id="ARBA00022763"/>
    </source>
</evidence>
<dbReference type="PIRSF" id="PIRSF003033">
    <property type="entry name" value="Ku70"/>
    <property type="match status" value="1"/>
</dbReference>
<keyword evidence="13" id="KW-0238">DNA-binding</keyword>
<keyword evidence="11" id="KW-0067">ATP-binding</keyword>
<keyword evidence="6" id="KW-0158">Chromosome</keyword>
<dbReference type="InterPro" id="IPR006164">
    <property type="entry name" value="DNA_bd_Ku70/Ku80"/>
</dbReference>
<evidence type="ECO:0000256" key="9">
    <source>
        <dbReference type="ARBA" id="ARBA00022801"/>
    </source>
</evidence>
<evidence type="ECO:0000313" key="22">
    <source>
        <dbReference type="EMBL" id="RPB23184.1"/>
    </source>
</evidence>
<protein>
    <recommendedName>
        <fullName evidence="5">ATP-dependent DNA helicase II subunit 1</fullName>
        <ecNumber evidence="4">3.6.4.12</ecNumber>
    </recommendedName>
    <alternativeName>
        <fullName evidence="18">ATP-dependent DNA helicase II subunit Ku70</fullName>
    </alternativeName>
</protein>
<keyword evidence="23" id="KW-1185">Reference proteome</keyword>
<evidence type="ECO:0000259" key="21">
    <source>
        <dbReference type="SMART" id="SM00559"/>
    </source>
</evidence>
<dbReference type="InterPro" id="IPR036361">
    <property type="entry name" value="SAP_dom_sf"/>
</dbReference>
<comment type="function">
    <text evidence="17">Single-stranded DNA-dependent ATP-dependent helicase. Involved in non-homologous end joining (NHEJ) DNA double strand break repair. DNA-binding is sequence-independent but has a high affinity to nicks in double-stranded DNA and to the ends of duplex DNA. Binds to naturally occurring chromosomal ends, and therefore provides chromosomal end protection. Required also for telomere recombination to repair telomeric ends in the absence of telomerase. KU70, of the KU70/KU80 heterodimer, binds to the stem loop of TLC1, the RNA component of telomerase. Involved in telomere maintenance. Interacts with telomeric repeats and subtelomeric sequences thereby controlling telomere length and protecting against subtelomeric rearrangement. Maintains telomeric chromatin, which is involved in silencing the expression of genes located at the telomere. Required for mating-type switching.</text>
</comment>
<keyword evidence="10 22" id="KW-0347">Helicase</keyword>
<dbReference type="InterPro" id="IPR005161">
    <property type="entry name" value="Ku_N"/>
</dbReference>
<keyword evidence="7" id="KW-0547">Nucleotide-binding</keyword>
<reference evidence="22 23" key="1">
    <citation type="journal article" date="2018" name="Nat. Ecol. Evol.">
        <title>Pezizomycetes genomes reveal the molecular basis of ectomycorrhizal truffle lifestyle.</title>
        <authorList>
            <person name="Murat C."/>
            <person name="Payen T."/>
            <person name="Noel B."/>
            <person name="Kuo A."/>
            <person name="Morin E."/>
            <person name="Chen J."/>
            <person name="Kohler A."/>
            <person name="Krizsan K."/>
            <person name="Balestrini R."/>
            <person name="Da Silva C."/>
            <person name="Montanini B."/>
            <person name="Hainaut M."/>
            <person name="Levati E."/>
            <person name="Barry K.W."/>
            <person name="Belfiori B."/>
            <person name="Cichocki N."/>
            <person name="Clum A."/>
            <person name="Dockter R.B."/>
            <person name="Fauchery L."/>
            <person name="Guy J."/>
            <person name="Iotti M."/>
            <person name="Le Tacon F."/>
            <person name="Lindquist E.A."/>
            <person name="Lipzen A."/>
            <person name="Malagnac F."/>
            <person name="Mello A."/>
            <person name="Molinier V."/>
            <person name="Miyauchi S."/>
            <person name="Poulain J."/>
            <person name="Riccioni C."/>
            <person name="Rubini A."/>
            <person name="Sitrit Y."/>
            <person name="Splivallo R."/>
            <person name="Traeger S."/>
            <person name="Wang M."/>
            <person name="Zifcakova L."/>
            <person name="Wipf D."/>
            <person name="Zambonelli A."/>
            <person name="Paolocci F."/>
            <person name="Nowrousian M."/>
            <person name="Ottonello S."/>
            <person name="Baldrian P."/>
            <person name="Spatafora J.W."/>
            <person name="Henrissat B."/>
            <person name="Nagy L.G."/>
            <person name="Aury J.M."/>
            <person name="Wincker P."/>
            <person name="Grigoriev I.V."/>
            <person name="Bonfante P."/>
            <person name="Martin F.M."/>
        </authorList>
    </citation>
    <scope>NUCLEOTIDE SEQUENCE [LARGE SCALE GENOMIC DNA]</scope>
    <source>
        <strain evidence="22 23">ATCC MYA-4762</strain>
    </source>
</reference>